<dbReference type="RefSeq" id="WP_157303066.1">
    <property type="nucleotide sequence ID" value="NZ_BAAAZB010000021.1"/>
</dbReference>
<sequence>MKYIIGAFLFITLFSRCKSSTHEHTTYNMTVFPDAEKASAKGLYKGDFAGDPIYLTINFASGKHVAGYNVHKGLRRNLSGTMQQTANGWELVINEPGDHPFDGIFKLVFDSAFTSAKGEWKPLNVPSSLKEKNFTLARIEMPDNGADGLYHDVLNGDHSDITFQEDGNCIFNYYDKINDSTFAEQMNTVRGTWEKKDTTLLVTWHKTAQWDKDKSVFAIMLDGSSITIVTGEGYEFTTPF</sequence>
<evidence type="ECO:0000313" key="1">
    <source>
        <dbReference type="EMBL" id="MVT44276.1"/>
    </source>
</evidence>
<dbReference type="Proteomes" id="UP000468388">
    <property type="component" value="Unassembled WGS sequence"/>
</dbReference>
<keyword evidence="2" id="KW-1185">Reference proteome</keyword>
<evidence type="ECO:0000313" key="2">
    <source>
        <dbReference type="Proteomes" id="UP000468388"/>
    </source>
</evidence>
<reference evidence="1 2" key="1">
    <citation type="submission" date="2019-12" db="EMBL/GenBank/DDBJ databases">
        <title>The draft genomic sequence of strain Chitinophaga oryziterrae JCM 16595.</title>
        <authorList>
            <person name="Zhang X."/>
        </authorList>
    </citation>
    <scope>NUCLEOTIDE SEQUENCE [LARGE SCALE GENOMIC DNA]</scope>
    <source>
        <strain evidence="1 2">JCM 16595</strain>
    </source>
</reference>
<organism evidence="1 2">
    <name type="scientific">Chitinophaga oryziterrae</name>
    <dbReference type="NCBI Taxonomy" id="1031224"/>
    <lineage>
        <taxon>Bacteria</taxon>
        <taxon>Pseudomonadati</taxon>
        <taxon>Bacteroidota</taxon>
        <taxon>Chitinophagia</taxon>
        <taxon>Chitinophagales</taxon>
        <taxon>Chitinophagaceae</taxon>
        <taxon>Chitinophaga</taxon>
    </lineage>
</organism>
<dbReference type="OrthoDB" id="353549at2"/>
<dbReference type="EMBL" id="WRXO01000010">
    <property type="protein sequence ID" value="MVT44276.1"/>
    <property type="molecule type" value="Genomic_DNA"/>
</dbReference>
<accession>A0A6N8JIV4</accession>
<name>A0A6N8JIV4_9BACT</name>
<gene>
    <name evidence="1" type="ORF">GO495_27015</name>
</gene>
<protein>
    <submittedName>
        <fullName evidence="1">Uncharacterized protein</fullName>
    </submittedName>
</protein>
<proteinExistence type="predicted"/>
<dbReference type="AlphaFoldDB" id="A0A6N8JIV4"/>
<comment type="caution">
    <text evidence="1">The sequence shown here is derived from an EMBL/GenBank/DDBJ whole genome shotgun (WGS) entry which is preliminary data.</text>
</comment>